<accession>A0ABR2AGS1</accession>
<evidence type="ECO:0000313" key="3">
    <source>
        <dbReference type="Proteomes" id="UP001396334"/>
    </source>
</evidence>
<sequence>MRSAFTSTSFPGLGEEAYKPFSASDDTEEERNEVRGRGGLVLLEQEELYLFHNLEPYSYLKPQTWELNPLPLLLQAHLSSFLPLALLRGEQEHLYAAFLPDVGLPGSENTAMMISIIASFFSFFQNLGANAIATGASPVTSVSESFSGSITRIGAKDACNRKLSQRASIQINS</sequence>
<gene>
    <name evidence="1" type="ORF">V6N11_014046</name>
    <name evidence="2" type="ORF">V6N11_080516</name>
</gene>
<dbReference type="EMBL" id="JBBPBN010000025">
    <property type="protein sequence ID" value="KAK9009042.1"/>
    <property type="molecule type" value="Genomic_DNA"/>
</dbReference>
<dbReference type="EMBL" id="JBBPBN010000257">
    <property type="protein sequence ID" value="KAK8491922.1"/>
    <property type="molecule type" value="Genomic_DNA"/>
</dbReference>
<reference evidence="1 3" key="1">
    <citation type="journal article" date="2024" name="G3 (Bethesda)">
        <title>Genome assembly of Hibiscus sabdariffa L. provides insights into metabolisms of medicinal natural products.</title>
        <authorList>
            <person name="Kim T."/>
        </authorList>
    </citation>
    <scope>NUCLEOTIDE SEQUENCE [LARGE SCALE GENOMIC DNA]</scope>
    <source>
        <strain evidence="1">TK-2024</strain>
        <tissue evidence="1">Old leaves</tissue>
    </source>
</reference>
<comment type="caution">
    <text evidence="1">The sequence shown here is derived from an EMBL/GenBank/DDBJ whole genome shotgun (WGS) entry which is preliminary data.</text>
</comment>
<organism evidence="1 3">
    <name type="scientific">Hibiscus sabdariffa</name>
    <name type="common">roselle</name>
    <dbReference type="NCBI Taxonomy" id="183260"/>
    <lineage>
        <taxon>Eukaryota</taxon>
        <taxon>Viridiplantae</taxon>
        <taxon>Streptophyta</taxon>
        <taxon>Embryophyta</taxon>
        <taxon>Tracheophyta</taxon>
        <taxon>Spermatophyta</taxon>
        <taxon>Magnoliopsida</taxon>
        <taxon>eudicotyledons</taxon>
        <taxon>Gunneridae</taxon>
        <taxon>Pentapetalae</taxon>
        <taxon>rosids</taxon>
        <taxon>malvids</taxon>
        <taxon>Malvales</taxon>
        <taxon>Malvaceae</taxon>
        <taxon>Malvoideae</taxon>
        <taxon>Hibiscus</taxon>
    </lineage>
</organism>
<proteinExistence type="predicted"/>
<protein>
    <submittedName>
        <fullName evidence="1">Uncharacterized protein</fullName>
    </submittedName>
</protein>
<dbReference type="Proteomes" id="UP001396334">
    <property type="component" value="Unassembled WGS sequence"/>
</dbReference>
<evidence type="ECO:0000313" key="2">
    <source>
        <dbReference type="EMBL" id="KAK9009042.1"/>
    </source>
</evidence>
<name>A0ABR2AGS1_9ROSI</name>
<keyword evidence="3" id="KW-1185">Reference proteome</keyword>
<evidence type="ECO:0000313" key="1">
    <source>
        <dbReference type="EMBL" id="KAK8491922.1"/>
    </source>
</evidence>